<dbReference type="PROSITE" id="PS50935">
    <property type="entry name" value="SSB"/>
    <property type="match status" value="1"/>
</dbReference>
<dbReference type="EMBL" id="JADGIZ020000022">
    <property type="protein sequence ID" value="KAL2915662.1"/>
    <property type="molecule type" value="Genomic_DNA"/>
</dbReference>
<evidence type="ECO:0000256" key="1">
    <source>
        <dbReference type="ARBA" id="ARBA00023125"/>
    </source>
</evidence>
<evidence type="ECO:0000256" key="2">
    <source>
        <dbReference type="PROSITE-ProRule" id="PRU00252"/>
    </source>
</evidence>
<name>A0ABR4N802_9FUNG</name>
<feature type="compositionally biased region" description="Pro residues" evidence="3">
    <location>
        <begin position="54"/>
        <end position="63"/>
    </location>
</feature>
<dbReference type="InterPro" id="IPR012340">
    <property type="entry name" value="NA-bd_OB-fold"/>
</dbReference>
<keyword evidence="5" id="KW-1185">Reference proteome</keyword>
<proteinExistence type="predicted"/>
<evidence type="ECO:0000313" key="4">
    <source>
        <dbReference type="EMBL" id="KAL2915662.1"/>
    </source>
</evidence>
<comment type="caution">
    <text evidence="4">The sequence shown here is derived from an EMBL/GenBank/DDBJ whole genome shotgun (WGS) entry which is preliminary data.</text>
</comment>
<dbReference type="InterPro" id="IPR000424">
    <property type="entry name" value="Primosome_PriB/ssb"/>
</dbReference>
<evidence type="ECO:0008006" key="6">
    <source>
        <dbReference type="Google" id="ProtNLM"/>
    </source>
</evidence>
<keyword evidence="1 2" id="KW-0238">DNA-binding</keyword>
<accession>A0ABR4N802</accession>
<organism evidence="4 5">
    <name type="scientific">Polyrhizophydium stewartii</name>
    <dbReference type="NCBI Taxonomy" id="2732419"/>
    <lineage>
        <taxon>Eukaryota</taxon>
        <taxon>Fungi</taxon>
        <taxon>Fungi incertae sedis</taxon>
        <taxon>Chytridiomycota</taxon>
        <taxon>Chytridiomycota incertae sedis</taxon>
        <taxon>Chytridiomycetes</taxon>
        <taxon>Rhizophydiales</taxon>
        <taxon>Rhizophydiales incertae sedis</taxon>
        <taxon>Polyrhizophydium</taxon>
    </lineage>
</organism>
<evidence type="ECO:0000256" key="3">
    <source>
        <dbReference type="SAM" id="MobiDB-lite"/>
    </source>
</evidence>
<dbReference type="Gene3D" id="2.40.50.140">
    <property type="entry name" value="Nucleic acid-binding proteins"/>
    <property type="match status" value="1"/>
</dbReference>
<feature type="region of interest" description="Disordered" evidence="3">
    <location>
        <begin position="47"/>
        <end position="69"/>
    </location>
</feature>
<reference evidence="4 5" key="1">
    <citation type="submission" date="2023-09" db="EMBL/GenBank/DDBJ databases">
        <title>Pangenome analysis of Batrachochytrium dendrobatidis and related Chytrids.</title>
        <authorList>
            <person name="Yacoub M.N."/>
            <person name="Stajich J.E."/>
            <person name="James T.Y."/>
        </authorList>
    </citation>
    <scope>NUCLEOTIDE SEQUENCE [LARGE SCALE GENOMIC DNA]</scope>
    <source>
        <strain evidence="4 5">JEL0888</strain>
    </source>
</reference>
<dbReference type="CDD" id="cd04496">
    <property type="entry name" value="SSB_OBF"/>
    <property type="match status" value="1"/>
</dbReference>
<gene>
    <name evidence="4" type="ORF">HK105_204847</name>
</gene>
<sequence>MLVRMLSRAPAASPLLARALSGSATSRMFNRVTLVGNIGRAPEFKQWNAQSSPDAPPADPDPSQPVEGNWNFSVATRLRRKQGDNWVDESEWHKVRTRSDISRLTSGQKVLVEGELRSWRRDDKSGYYVQAQRIVALERGRSHEDDEDDEMPPNSAFKMGI</sequence>
<feature type="region of interest" description="Disordered" evidence="3">
    <location>
        <begin position="139"/>
        <end position="161"/>
    </location>
</feature>
<dbReference type="Proteomes" id="UP001527925">
    <property type="component" value="Unassembled WGS sequence"/>
</dbReference>
<protein>
    <recommendedName>
        <fullName evidence="6">Single-stranded DNA-binding protein</fullName>
    </recommendedName>
</protein>
<dbReference type="SUPFAM" id="SSF50249">
    <property type="entry name" value="Nucleic acid-binding proteins"/>
    <property type="match status" value="1"/>
</dbReference>
<evidence type="ECO:0000313" key="5">
    <source>
        <dbReference type="Proteomes" id="UP001527925"/>
    </source>
</evidence>